<accession>A0A1X7CUU3</accession>
<organism evidence="2 3">
    <name type="scientific">Trinickia caryophylli</name>
    <name type="common">Paraburkholderia caryophylli</name>
    <dbReference type="NCBI Taxonomy" id="28094"/>
    <lineage>
        <taxon>Bacteria</taxon>
        <taxon>Pseudomonadati</taxon>
        <taxon>Pseudomonadota</taxon>
        <taxon>Betaproteobacteria</taxon>
        <taxon>Burkholderiales</taxon>
        <taxon>Burkholderiaceae</taxon>
        <taxon>Trinickia</taxon>
    </lineage>
</organism>
<proteinExistence type="predicted"/>
<dbReference type="STRING" id="28094.SAMN06295900_10236"/>
<dbReference type="EMBL" id="FXAH01000002">
    <property type="protein sequence ID" value="SMF03539.1"/>
    <property type="molecule type" value="Genomic_DNA"/>
</dbReference>
<dbReference type="AlphaFoldDB" id="A0A1X7CUU3"/>
<sequence length="746" mass="79631">MKDNIRHAKARRGDAFVQKARRACASALMLAALVPAASMAQTTTLSYKTTWIGNTFGFGDGKWVQLDVEAIAVGLDGTVYTNSPWDESGSEISAYKAGNKTAYAGQTHGWGNTGGDAVAVNGSYLYAAASIGNESGKLVGSGYPPNGSVWFGITRRNIANITQGAPFATGVGNLNNPAKNSFLTLNVVPTGTDAGVRGLAATSTELYVANTYTNQIQVFDANTMAPLRSWSAPSPGRILVDTDGSLWVIQNLTSASGRTIAHYSAKGAALPGTVSLPRGAIPVDITLSPSGQLFIADGGPSQQILVYSRDASGTVTPVTGIGARYGIFAPTVGVPGNWRFNGTTGIGFDKSGNFYVAQNGAGPRPFGSGYTGEGTVIESYNWYSKALNWRVQGLLFVDGAAIDPASPTDVFSGSKHFKMNYSASAGQDWTYAGFTLNRFRYPDDPALHTTRNVRGQPLVRRINGARFMFTQDMYSHYLSIYRFNSSTDGEVAVPSGLISQNPIPGTWPSGQPTYGEWMWRDVSGDGAVQAAEITSNSSTGNSVYNAYWWVDDAANVWLATGNSGIREMPLQGLDSFGNPIYSYSSSKMYPMPQPFTKIARIVYDSAHDVMYVTGYTSTAPYNSSYWKSVGRVLARYDNWSSGAPALQYVVPLPFNPASSPALFPVAVAQAGNYVFVGEAPTARLDVYDARTGQQVGAIAPDATVGNTSGWIDTQMGISAALLPTGEYVLLAEEDARAKVLMYRWKP</sequence>
<evidence type="ECO:0000256" key="1">
    <source>
        <dbReference type="SAM" id="SignalP"/>
    </source>
</evidence>
<name>A0A1X7CUU3_TRICW</name>
<dbReference type="SUPFAM" id="SSF63825">
    <property type="entry name" value="YWTD domain"/>
    <property type="match status" value="1"/>
</dbReference>
<feature type="chain" id="PRO_5013276353" description="NHL repeat-containing protein" evidence="1">
    <location>
        <begin position="41"/>
        <end position="746"/>
    </location>
</feature>
<evidence type="ECO:0000313" key="2">
    <source>
        <dbReference type="EMBL" id="SMF03539.1"/>
    </source>
</evidence>
<dbReference type="Gene3D" id="2.120.10.30">
    <property type="entry name" value="TolB, C-terminal domain"/>
    <property type="match status" value="1"/>
</dbReference>
<evidence type="ECO:0000313" key="3">
    <source>
        <dbReference type="Proteomes" id="UP000192911"/>
    </source>
</evidence>
<keyword evidence="3" id="KW-1185">Reference proteome</keyword>
<protein>
    <recommendedName>
        <fullName evidence="4">NHL repeat-containing protein</fullName>
    </recommendedName>
</protein>
<reference evidence="3" key="1">
    <citation type="submission" date="2017-04" db="EMBL/GenBank/DDBJ databases">
        <authorList>
            <person name="Varghese N."/>
            <person name="Submissions S."/>
        </authorList>
    </citation>
    <scope>NUCLEOTIDE SEQUENCE [LARGE SCALE GENOMIC DNA]</scope>
    <source>
        <strain evidence="3">Ballard 720</strain>
    </source>
</reference>
<evidence type="ECO:0008006" key="4">
    <source>
        <dbReference type="Google" id="ProtNLM"/>
    </source>
</evidence>
<dbReference type="Proteomes" id="UP000192911">
    <property type="component" value="Unassembled WGS sequence"/>
</dbReference>
<dbReference type="InterPro" id="IPR011042">
    <property type="entry name" value="6-blade_b-propeller_TolB-like"/>
</dbReference>
<feature type="signal peptide" evidence="1">
    <location>
        <begin position="1"/>
        <end position="40"/>
    </location>
</feature>
<keyword evidence="1" id="KW-0732">Signal</keyword>
<dbReference type="OrthoDB" id="3644774at2"/>
<gene>
    <name evidence="2" type="ORF">SAMN06295900_10236</name>
</gene>